<dbReference type="AlphaFoldDB" id="A0A4S8M756"/>
<sequence length="224" mass="24280">MSQSSESPTINPKICFSEDQPHLSCRASFPEKNYIGLCGRCHLLQGATDDTDHKSKSNWPQCEDCGAVSTTIPDSRTTCGGCYQNRKKNAGNQPDSQDSIEEKARQAQQLKEDERRNGMSARGLIGANRKISAAPCAGAANNAVRLITTYLCPIGEKGSNPKSRLAGVCGTPVALIAYKRTLSSKEFDGRFDDKLNGKLRVSFRSSGIRFNLDLGSMLSSVIVD</sequence>
<reference evidence="1 2" key="1">
    <citation type="journal article" date="2019" name="Nat. Ecol. Evol.">
        <title>Megaphylogeny resolves global patterns of mushroom evolution.</title>
        <authorList>
            <person name="Varga T."/>
            <person name="Krizsan K."/>
            <person name="Foldi C."/>
            <person name="Dima B."/>
            <person name="Sanchez-Garcia M."/>
            <person name="Sanchez-Ramirez S."/>
            <person name="Szollosi G.J."/>
            <person name="Szarkandi J.G."/>
            <person name="Papp V."/>
            <person name="Albert L."/>
            <person name="Andreopoulos W."/>
            <person name="Angelini C."/>
            <person name="Antonin V."/>
            <person name="Barry K.W."/>
            <person name="Bougher N.L."/>
            <person name="Buchanan P."/>
            <person name="Buyck B."/>
            <person name="Bense V."/>
            <person name="Catcheside P."/>
            <person name="Chovatia M."/>
            <person name="Cooper J."/>
            <person name="Damon W."/>
            <person name="Desjardin D."/>
            <person name="Finy P."/>
            <person name="Geml J."/>
            <person name="Haridas S."/>
            <person name="Hughes K."/>
            <person name="Justo A."/>
            <person name="Karasinski D."/>
            <person name="Kautmanova I."/>
            <person name="Kiss B."/>
            <person name="Kocsube S."/>
            <person name="Kotiranta H."/>
            <person name="LaButti K.M."/>
            <person name="Lechner B.E."/>
            <person name="Liimatainen K."/>
            <person name="Lipzen A."/>
            <person name="Lukacs Z."/>
            <person name="Mihaltcheva S."/>
            <person name="Morgado L.N."/>
            <person name="Niskanen T."/>
            <person name="Noordeloos M.E."/>
            <person name="Ohm R.A."/>
            <person name="Ortiz-Santana B."/>
            <person name="Ovrebo C."/>
            <person name="Racz N."/>
            <person name="Riley R."/>
            <person name="Savchenko A."/>
            <person name="Shiryaev A."/>
            <person name="Soop K."/>
            <person name="Spirin V."/>
            <person name="Szebenyi C."/>
            <person name="Tomsovsky M."/>
            <person name="Tulloss R.E."/>
            <person name="Uehling J."/>
            <person name="Grigoriev I.V."/>
            <person name="Vagvolgyi C."/>
            <person name="Papp T."/>
            <person name="Martin F.M."/>
            <person name="Miettinen O."/>
            <person name="Hibbett D.S."/>
            <person name="Nagy L.G."/>
        </authorList>
    </citation>
    <scope>NUCLEOTIDE SEQUENCE [LARGE SCALE GENOMIC DNA]</scope>
    <source>
        <strain evidence="1 2">CBS 962.96</strain>
    </source>
</reference>
<gene>
    <name evidence="1" type="ORF">K435DRAFT_795948</name>
</gene>
<organism evidence="1 2">
    <name type="scientific">Dendrothele bispora (strain CBS 962.96)</name>
    <dbReference type="NCBI Taxonomy" id="1314807"/>
    <lineage>
        <taxon>Eukaryota</taxon>
        <taxon>Fungi</taxon>
        <taxon>Dikarya</taxon>
        <taxon>Basidiomycota</taxon>
        <taxon>Agaricomycotina</taxon>
        <taxon>Agaricomycetes</taxon>
        <taxon>Agaricomycetidae</taxon>
        <taxon>Agaricales</taxon>
        <taxon>Agaricales incertae sedis</taxon>
        <taxon>Dendrothele</taxon>
    </lineage>
</organism>
<proteinExistence type="predicted"/>
<dbReference type="EMBL" id="ML179142">
    <property type="protein sequence ID" value="THU98134.1"/>
    <property type="molecule type" value="Genomic_DNA"/>
</dbReference>
<dbReference type="Proteomes" id="UP000297245">
    <property type="component" value="Unassembled WGS sequence"/>
</dbReference>
<accession>A0A4S8M756</accession>
<evidence type="ECO:0000313" key="1">
    <source>
        <dbReference type="EMBL" id="THU98134.1"/>
    </source>
</evidence>
<keyword evidence="2" id="KW-1185">Reference proteome</keyword>
<name>A0A4S8M756_DENBC</name>
<dbReference type="OrthoDB" id="301415at2759"/>
<protein>
    <submittedName>
        <fullName evidence="1">Uncharacterized protein</fullName>
    </submittedName>
</protein>
<evidence type="ECO:0000313" key="2">
    <source>
        <dbReference type="Proteomes" id="UP000297245"/>
    </source>
</evidence>